<gene>
    <name evidence="2" type="ORF">GCM10010531_29070</name>
</gene>
<comment type="caution">
    <text evidence="2">The sequence shown here is derived from an EMBL/GenBank/DDBJ whole genome shotgun (WGS) entry which is preliminary data.</text>
</comment>
<sequence length="131" mass="13774">MQLPRRFGAALVVAAAATLAGCAGAEEPAVERVATAFEDPTGDPEARCDLLAPAVRAAFESEESARCSEAIQDLATEVGRVESVAIWGGEAQVRLDGDTVFLTRTGDGWRITAALCTPRHEAPYDCEVEGP</sequence>
<name>A0ABP6PCA7_9ACTN</name>
<keyword evidence="3" id="KW-1185">Reference proteome</keyword>
<keyword evidence="1" id="KW-0732">Signal</keyword>
<organism evidence="2 3">
    <name type="scientific">Blastococcus jejuensis</name>
    <dbReference type="NCBI Taxonomy" id="351224"/>
    <lineage>
        <taxon>Bacteria</taxon>
        <taxon>Bacillati</taxon>
        <taxon>Actinomycetota</taxon>
        <taxon>Actinomycetes</taxon>
        <taxon>Geodermatophilales</taxon>
        <taxon>Geodermatophilaceae</taxon>
        <taxon>Blastococcus</taxon>
    </lineage>
</organism>
<proteinExistence type="predicted"/>
<protein>
    <submittedName>
        <fullName evidence="2">Uncharacterized protein</fullName>
    </submittedName>
</protein>
<evidence type="ECO:0000313" key="2">
    <source>
        <dbReference type="EMBL" id="GAA3173695.1"/>
    </source>
</evidence>
<dbReference type="SUPFAM" id="SSF54427">
    <property type="entry name" value="NTF2-like"/>
    <property type="match status" value="1"/>
</dbReference>
<dbReference type="InterPro" id="IPR032710">
    <property type="entry name" value="NTF2-like_dom_sf"/>
</dbReference>
<feature type="chain" id="PRO_5046139453" evidence="1">
    <location>
        <begin position="26"/>
        <end position="131"/>
    </location>
</feature>
<accession>A0ABP6PCA7</accession>
<dbReference type="PROSITE" id="PS51257">
    <property type="entry name" value="PROKAR_LIPOPROTEIN"/>
    <property type="match status" value="1"/>
</dbReference>
<dbReference type="Proteomes" id="UP001499924">
    <property type="component" value="Unassembled WGS sequence"/>
</dbReference>
<feature type="signal peptide" evidence="1">
    <location>
        <begin position="1"/>
        <end position="25"/>
    </location>
</feature>
<dbReference type="RefSeq" id="WP_344689655.1">
    <property type="nucleotide sequence ID" value="NZ_BAAAVV010000006.1"/>
</dbReference>
<evidence type="ECO:0000313" key="3">
    <source>
        <dbReference type="Proteomes" id="UP001499924"/>
    </source>
</evidence>
<evidence type="ECO:0000256" key="1">
    <source>
        <dbReference type="SAM" id="SignalP"/>
    </source>
</evidence>
<dbReference type="EMBL" id="BAAAVV010000006">
    <property type="protein sequence ID" value="GAA3173695.1"/>
    <property type="molecule type" value="Genomic_DNA"/>
</dbReference>
<reference evidence="3" key="1">
    <citation type="journal article" date="2019" name="Int. J. Syst. Evol. Microbiol.">
        <title>The Global Catalogue of Microorganisms (GCM) 10K type strain sequencing project: providing services to taxonomists for standard genome sequencing and annotation.</title>
        <authorList>
            <consortium name="The Broad Institute Genomics Platform"/>
            <consortium name="The Broad Institute Genome Sequencing Center for Infectious Disease"/>
            <person name="Wu L."/>
            <person name="Ma J."/>
        </authorList>
    </citation>
    <scope>NUCLEOTIDE SEQUENCE [LARGE SCALE GENOMIC DNA]</scope>
    <source>
        <strain evidence="3">JCM 15614</strain>
    </source>
</reference>